<keyword evidence="4 5" id="KW-0012">Acyltransferase</keyword>
<keyword evidence="2 5" id="KW-0808">Transferase</keyword>
<comment type="caution">
    <text evidence="5">The sequence shown here is derived from an EMBL/GenBank/DDBJ whole genome shotgun (WGS) entry which is preliminary data.</text>
</comment>
<dbReference type="EMBL" id="JBDOJC010000001">
    <property type="protein sequence ID" value="MEO2217562.1"/>
    <property type="molecule type" value="Genomic_DNA"/>
</dbReference>
<accession>A0ABV0FBV8</accession>
<dbReference type="InterPro" id="IPR018357">
    <property type="entry name" value="Hexapep_transf_CS"/>
</dbReference>
<dbReference type="InterPro" id="IPR001451">
    <property type="entry name" value="Hexapep"/>
</dbReference>
<reference evidence="5 6" key="1">
    <citation type="submission" date="2024-05" db="EMBL/GenBank/DDBJ databases">
        <authorList>
            <person name="De Oliveira J.P."/>
            <person name="Noriler S.A."/>
            <person name="De Oliveira A.G."/>
            <person name="Sipoli D.S."/>
        </authorList>
    </citation>
    <scope>NUCLEOTIDE SEQUENCE [LARGE SCALE GENOMIC DNA]</scope>
    <source>
        <strain evidence="5 6">LABIM189</strain>
    </source>
</reference>
<dbReference type="PANTHER" id="PTHR43300:SF11">
    <property type="entry name" value="ACETYLTRANSFERASE RV3034C-RELATED"/>
    <property type="match status" value="1"/>
</dbReference>
<proteinExistence type="inferred from homology"/>
<protein>
    <submittedName>
        <fullName evidence="5">CatB-related O-acetyltransferase</fullName>
        <ecNumber evidence="5">2.3.1.-</ecNumber>
    </submittedName>
</protein>
<evidence type="ECO:0000256" key="2">
    <source>
        <dbReference type="ARBA" id="ARBA00022679"/>
    </source>
</evidence>
<dbReference type="Pfam" id="PF00132">
    <property type="entry name" value="Hexapep"/>
    <property type="match status" value="2"/>
</dbReference>
<organism evidence="5 6">
    <name type="scientific">Chromobacterium vaccinii</name>
    <dbReference type="NCBI Taxonomy" id="1108595"/>
    <lineage>
        <taxon>Bacteria</taxon>
        <taxon>Pseudomonadati</taxon>
        <taxon>Pseudomonadota</taxon>
        <taxon>Betaproteobacteria</taxon>
        <taxon>Neisseriales</taxon>
        <taxon>Chromobacteriaceae</taxon>
        <taxon>Chromobacterium</taxon>
    </lineage>
</organism>
<evidence type="ECO:0000313" key="5">
    <source>
        <dbReference type="EMBL" id="MEO2217562.1"/>
    </source>
</evidence>
<dbReference type="InterPro" id="IPR011004">
    <property type="entry name" value="Trimer_LpxA-like_sf"/>
</dbReference>
<dbReference type="PANTHER" id="PTHR43300">
    <property type="entry name" value="ACETYLTRANSFERASE"/>
    <property type="match status" value="1"/>
</dbReference>
<dbReference type="RefSeq" id="WP_347370715.1">
    <property type="nucleotide sequence ID" value="NZ_JBDOJC010000001.1"/>
</dbReference>
<evidence type="ECO:0000256" key="3">
    <source>
        <dbReference type="ARBA" id="ARBA00022737"/>
    </source>
</evidence>
<sequence>MEDKHQYSEISSTARIKSPDLIEHPVHLSPRVEIHSDSSIGKFTFINHDSIIYPHVSIGKYCSIARGCEIGAANHPTSFLSTHTFQYHGAYFPQYPKYKTMGRINWRSHKDTEIGNDVWIGAQVVIPAGVVIGNGAIIAANSVVTKDVPPYAIFGGCPAKLIRYRFPEKTIEKLESIKWWELDPPQLSNVSFDKIEKAILEIVQIKKALED</sequence>
<dbReference type="Proteomes" id="UP001455709">
    <property type="component" value="Unassembled WGS sequence"/>
</dbReference>
<keyword evidence="6" id="KW-1185">Reference proteome</keyword>
<dbReference type="Gene3D" id="2.160.10.10">
    <property type="entry name" value="Hexapeptide repeat proteins"/>
    <property type="match status" value="1"/>
</dbReference>
<dbReference type="InterPro" id="IPR050179">
    <property type="entry name" value="Trans_hexapeptide_repeat"/>
</dbReference>
<evidence type="ECO:0000256" key="4">
    <source>
        <dbReference type="ARBA" id="ARBA00023315"/>
    </source>
</evidence>
<keyword evidence="3" id="KW-0677">Repeat</keyword>
<dbReference type="EC" id="2.3.1.-" evidence="5"/>
<evidence type="ECO:0000256" key="1">
    <source>
        <dbReference type="ARBA" id="ARBA00007274"/>
    </source>
</evidence>
<name>A0ABV0FBV8_9NEIS</name>
<dbReference type="PROSITE" id="PS00101">
    <property type="entry name" value="HEXAPEP_TRANSFERASES"/>
    <property type="match status" value="1"/>
</dbReference>
<gene>
    <name evidence="5" type="ORF">ABGV49_10895</name>
</gene>
<dbReference type="SUPFAM" id="SSF51161">
    <property type="entry name" value="Trimeric LpxA-like enzymes"/>
    <property type="match status" value="1"/>
</dbReference>
<comment type="similarity">
    <text evidence="1">Belongs to the transferase hexapeptide repeat family.</text>
</comment>
<evidence type="ECO:0000313" key="6">
    <source>
        <dbReference type="Proteomes" id="UP001455709"/>
    </source>
</evidence>
<dbReference type="CDD" id="cd03349">
    <property type="entry name" value="LbH_XAT"/>
    <property type="match status" value="1"/>
</dbReference>
<dbReference type="GO" id="GO:0016746">
    <property type="term" value="F:acyltransferase activity"/>
    <property type="evidence" value="ECO:0007669"/>
    <property type="project" value="UniProtKB-KW"/>
</dbReference>